<dbReference type="PROSITE" id="PS00028">
    <property type="entry name" value="ZINC_FINGER_C2H2_1"/>
    <property type="match status" value="1"/>
</dbReference>
<feature type="compositionally biased region" description="Basic and acidic residues" evidence="11">
    <location>
        <begin position="158"/>
        <end position="172"/>
    </location>
</feature>
<evidence type="ECO:0000259" key="12">
    <source>
        <dbReference type="PROSITE" id="PS50016"/>
    </source>
</evidence>
<dbReference type="PANTHER" id="PTHR45888:SF5">
    <property type="entry name" value="D4, ISOFORM A"/>
    <property type="match status" value="1"/>
</dbReference>
<dbReference type="Pfam" id="PF14051">
    <property type="entry name" value="DPF1-3_N"/>
    <property type="match status" value="1"/>
</dbReference>
<organism evidence="13 14">
    <name type="scientific">Caenorhabditis auriculariae</name>
    <dbReference type="NCBI Taxonomy" id="2777116"/>
    <lineage>
        <taxon>Eukaryota</taxon>
        <taxon>Metazoa</taxon>
        <taxon>Ecdysozoa</taxon>
        <taxon>Nematoda</taxon>
        <taxon>Chromadorea</taxon>
        <taxon>Rhabditida</taxon>
        <taxon>Rhabditina</taxon>
        <taxon>Rhabditomorpha</taxon>
        <taxon>Rhabditoidea</taxon>
        <taxon>Rhabditidae</taxon>
        <taxon>Peloderinae</taxon>
        <taxon>Caenorhabditis</taxon>
    </lineage>
</organism>
<evidence type="ECO:0000256" key="5">
    <source>
        <dbReference type="ARBA" id="ARBA00022771"/>
    </source>
</evidence>
<accession>A0A8S1GQ09</accession>
<dbReference type="Gene3D" id="3.30.40.10">
    <property type="entry name" value="Zinc/RING finger domain, C3HC4 (zinc finger)"/>
    <property type="match status" value="1"/>
</dbReference>
<dbReference type="InterPro" id="IPR011011">
    <property type="entry name" value="Znf_FYVE_PHD"/>
</dbReference>
<gene>
    <name evidence="13" type="ORF">CAUJ_LOCUS1686</name>
</gene>
<evidence type="ECO:0000256" key="7">
    <source>
        <dbReference type="ARBA" id="ARBA00023015"/>
    </source>
</evidence>
<dbReference type="SMART" id="SM00249">
    <property type="entry name" value="PHD"/>
    <property type="match status" value="2"/>
</dbReference>
<evidence type="ECO:0000256" key="11">
    <source>
        <dbReference type="SAM" id="MobiDB-lite"/>
    </source>
</evidence>
<dbReference type="Pfam" id="PF00628">
    <property type="entry name" value="PHD"/>
    <property type="match status" value="2"/>
</dbReference>
<proteinExistence type="inferred from homology"/>
<evidence type="ECO:0000256" key="3">
    <source>
        <dbReference type="ARBA" id="ARBA00022723"/>
    </source>
</evidence>
<evidence type="ECO:0000256" key="6">
    <source>
        <dbReference type="ARBA" id="ARBA00022833"/>
    </source>
</evidence>
<dbReference type="AlphaFoldDB" id="A0A8S1GQ09"/>
<dbReference type="InterPro" id="IPR025750">
    <property type="entry name" value="DPF1-3_N"/>
</dbReference>
<keyword evidence="6" id="KW-0862">Zinc</keyword>
<evidence type="ECO:0000256" key="2">
    <source>
        <dbReference type="ARBA" id="ARBA00010539"/>
    </source>
</evidence>
<dbReference type="CDD" id="cd15530">
    <property type="entry name" value="PHD2_d4"/>
    <property type="match status" value="1"/>
</dbReference>
<keyword evidence="5 10" id="KW-0863">Zinc-finger</keyword>
<feature type="compositionally biased region" description="Gly residues" evidence="11">
    <location>
        <begin position="204"/>
        <end position="222"/>
    </location>
</feature>
<dbReference type="InterPro" id="IPR019787">
    <property type="entry name" value="Znf_PHD-finger"/>
</dbReference>
<feature type="domain" description="PHD-type" evidence="12">
    <location>
        <begin position="305"/>
        <end position="365"/>
    </location>
</feature>
<keyword evidence="4" id="KW-0677">Repeat</keyword>
<dbReference type="PANTHER" id="PTHR45888">
    <property type="entry name" value="HL01030P-RELATED"/>
    <property type="match status" value="1"/>
</dbReference>
<comment type="caution">
    <text evidence="13">The sequence shown here is derived from an EMBL/GenBank/DDBJ whole genome shotgun (WGS) entry which is preliminary data.</text>
</comment>
<keyword evidence="9" id="KW-0539">Nucleus</keyword>
<evidence type="ECO:0000256" key="1">
    <source>
        <dbReference type="ARBA" id="ARBA00004123"/>
    </source>
</evidence>
<feature type="compositionally biased region" description="Acidic residues" evidence="11">
    <location>
        <begin position="173"/>
        <end position="189"/>
    </location>
</feature>
<dbReference type="InterPro" id="IPR001965">
    <property type="entry name" value="Znf_PHD"/>
</dbReference>
<dbReference type="EMBL" id="CAJGYM010000003">
    <property type="protein sequence ID" value="CAD6185767.1"/>
    <property type="molecule type" value="Genomic_DNA"/>
</dbReference>
<keyword evidence="8" id="KW-0804">Transcription</keyword>
<dbReference type="CDD" id="cd15526">
    <property type="entry name" value="PHD1_MOZ_d4"/>
    <property type="match status" value="1"/>
</dbReference>
<evidence type="ECO:0000313" key="13">
    <source>
        <dbReference type="EMBL" id="CAD6185767.1"/>
    </source>
</evidence>
<evidence type="ECO:0000256" key="8">
    <source>
        <dbReference type="ARBA" id="ARBA00023163"/>
    </source>
</evidence>
<feature type="domain" description="PHD-type" evidence="12">
    <location>
        <begin position="362"/>
        <end position="412"/>
    </location>
</feature>
<protein>
    <recommendedName>
        <fullName evidence="12">PHD-type domain-containing protein</fullName>
    </recommendedName>
</protein>
<keyword evidence="3" id="KW-0479">Metal-binding</keyword>
<dbReference type="Proteomes" id="UP000835052">
    <property type="component" value="Unassembled WGS sequence"/>
</dbReference>
<comment type="subcellular location">
    <subcellularLocation>
        <location evidence="1">Nucleus</location>
    </subcellularLocation>
</comment>
<feature type="region of interest" description="Disordered" evidence="11">
    <location>
        <begin position="100"/>
        <end position="262"/>
    </location>
</feature>
<dbReference type="OrthoDB" id="1903104at2759"/>
<evidence type="ECO:0000256" key="9">
    <source>
        <dbReference type="ARBA" id="ARBA00023242"/>
    </source>
</evidence>
<dbReference type="InterPro" id="IPR013087">
    <property type="entry name" value="Znf_C2H2_type"/>
</dbReference>
<evidence type="ECO:0000256" key="4">
    <source>
        <dbReference type="ARBA" id="ARBA00022737"/>
    </source>
</evidence>
<dbReference type="FunFam" id="3.30.40.10:FF:000005">
    <property type="entry name" value="zinc finger protein isoform X1"/>
    <property type="match status" value="1"/>
</dbReference>
<dbReference type="PROSITE" id="PS50016">
    <property type="entry name" value="ZF_PHD_2"/>
    <property type="match status" value="2"/>
</dbReference>
<dbReference type="SUPFAM" id="SSF57903">
    <property type="entry name" value="FYVE/PHD zinc finger"/>
    <property type="match status" value="1"/>
</dbReference>
<sequence length="424" mass="46504">MITEHNYTELMKNCIKWNTRTMSDRKKRLRFPFYDHQTGTAQRESHVVNRNIDQRHSSADSNTVIAYSSERWRKRKDFPPSDAIETKMFLRDNPTLESAINHITNPNSMGSSGSSLQNMISDTSNDSFSFGGSTRGTPKGANSFAPEPRSSTRSSQKGKNDPWMRDEYRDELLLDDDGSPEEGASDEDEWTSKKRSRKSATSKGAGGGGVGGHGGHHGGGGGSKKKASGAARSGGSGAVPTAANPPPSFREPSEGSSADEKRHECHRCGAKYKSLAGLSYHLAYVHEQPSAHPTHKLLSPNIQISDFCDLCLGNAFINKNSKKPEDMVTCHDCGRSGHPSCLSFNNNVTVIINRYGWQCIECKSCTICGTSENDDKLLFCDDCDRGYHLYCLKPALEKAPEDEYSCRLCQVEFGAKASAPAKKT</sequence>
<dbReference type="GO" id="GO:0005634">
    <property type="term" value="C:nucleus"/>
    <property type="evidence" value="ECO:0007669"/>
    <property type="project" value="UniProtKB-SubCell"/>
</dbReference>
<reference evidence="13" key="1">
    <citation type="submission" date="2020-10" db="EMBL/GenBank/DDBJ databases">
        <authorList>
            <person name="Kikuchi T."/>
        </authorList>
    </citation>
    <scope>NUCLEOTIDE SEQUENCE</scope>
    <source>
        <strain evidence="13">NKZ352</strain>
    </source>
</reference>
<evidence type="ECO:0000313" key="14">
    <source>
        <dbReference type="Proteomes" id="UP000835052"/>
    </source>
</evidence>
<dbReference type="GO" id="GO:0008270">
    <property type="term" value="F:zinc ion binding"/>
    <property type="evidence" value="ECO:0007669"/>
    <property type="project" value="UniProtKB-KW"/>
</dbReference>
<name>A0A8S1GQ09_9PELO</name>
<keyword evidence="14" id="KW-1185">Reference proteome</keyword>
<evidence type="ECO:0000256" key="10">
    <source>
        <dbReference type="PROSITE-ProRule" id="PRU00146"/>
    </source>
</evidence>
<keyword evidence="7" id="KW-0805">Transcription regulation</keyword>
<feature type="compositionally biased region" description="Polar residues" evidence="11">
    <location>
        <begin position="100"/>
        <end position="136"/>
    </location>
</feature>
<dbReference type="InterPro" id="IPR013083">
    <property type="entry name" value="Znf_RING/FYVE/PHD"/>
</dbReference>
<comment type="similarity">
    <text evidence="2">Belongs to the requiem/DPF family.</text>
</comment>